<dbReference type="GO" id="GO:0016020">
    <property type="term" value="C:membrane"/>
    <property type="evidence" value="ECO:0007669"/>
    <property type="project" value="UniProtKB-SubCell"/>
</dbReference>
<feature type="transmembrane region" description="Helical" evidence="5">
    <location>
        <begin position="116"/>
        <end position="132"/>
    </location>
</feature>
<evidence type="ECO:0000313" key="7">
    <source>
        <dbReference type="EMBL" id="RNM11097.1"/>
    </source>
</evidence>
<dbReference type="PANTHER" id="PTHR31310:SF7">
    <property type="entry name" value="PA-PHOSPHATASE RELATED-FAMILY PROTEIN DDB_G0268928"/>
    <property type="match status" value="1"/>
</dbReference>
<dbReference type="Pfam" id="PF14378">
    <property type="entry name" value="PAP2_3"/>
    <property type="match status" value="1"/>
</dbReference>
<dbReference type="Proteomes" id="UP000279994">
    <property type="component" value="Unassembled WGS sequence"/>
</dbReference>
<dbReference type="EMBL" id="RJSF01000049">
    <property type="protein sequence ID" value="RNM11097.1"/>
    <property type="molecule type" value="Genomic_DNA"/>
</dbReference>
<evidence type="ECO:0000313" key="8">
    <source>
        <dbReference type="Proteomes" id="UP000279994"/>
    </source>
</evidence>
<gene>
    <name evidence="7" type="ORF">EFL26_23415</name>
</gene>
<comment type="subcellular location">
    <subcellularLocation>
        <location evidence="1">Membrane</location>
        <topology evidence="1">Multi-pass membrane protein</topology>
    </subcellularLocation>
</comment>
<accession>A0A3N0GF61</accession>
<dbReference type="InterPro" id="IPR052185">
    <property type="entry name" value="IPC_Synthase-Related"/>
</dbReference>
<dbReference type="AlphaFoldDB" id="A0A3N0GF61"/>
<feature type="transmembrane region" description="Helical" evidence="5">
    <location>
        <begin position="168"/>
        <end position="188"/>
    </location>
</feature>
<feature type="transmembrane region" description="Helical" evidence="5">
    <location>
        <begin position="87"/>
        <end position="104"/>
    </location>
</feature>
<keyword evidence="2 5" id="KW-0812">Transmembrane</keyword>
<dbReference type="RefSeq" id="WP_123225335.1">
    <property type="nucleotide sequence ID" value="NZ_RJSF01000049.1"/>
</dbReference>
<keyword evidence="4 5" id="KW-0472">Membrane</keyword>
<sequence>MTWAPPTLRERRTASDRAAVLPELGFVAAALVCYLAVRWYTLDRTPEAVRHTAAVLRLERLLHLDVEHRFQDAALSVPGLGTFLTQFYVWGYFPALIVIVVWMYRRHPPAYRRLRTALLVSGVAGLLVYATYPTAPPWIGGTGFTDTVAHGSFEGVARPHGLTNHLGAVPSFHVGWVVLVAVVVLPLLRSPVLRVLCVLHPVLMACAVVATGNHWVLDLPAGLALAALGLAGARAVSRVAAGVC</sequence>
<keyword evidence="3 5" id="KW-1133">Transmembrane helix</keyword>
<evidence type="ECO:0000256" key="1">
    <source>
        <dbReference type="ARBA" id="ARBA00004141"/>
    </source>
</evidence>
<comment type="caution">
    <text evidence="7">The sequence shown here is derived from an EMBL/GenBank/DDBJ whole genome shotgun (WGS) entry which is preliminary data.</text>
</comment>
<evidence type="ECO:0000256" key="5">
    <source>
        <dbReference type="SAM" id="Phobius"/>
    </source>
</evidence>
<name>A0A3N0GF61_9ACTN</name>
<evidence type="ECO:0000256" key="4">
    <source>
        <dbReference type="ARBA" id="ARBA00023136"/>
    </source>
</evidence>
<feature type="domain" description="Inositolphosphotransferase Aur1/Ipt1" evidence="6">
    <location>
        <begin position="54"/>
        <end position="230"/>
    </location>
</feature>
<dbReference type="OrthoDB" id="5241565at2"/>
<organism evidence="7 8">
    <name type="scientific">Nocardioides pocheonensis</name>
    <dbReference type="NCBI Taxonomy" id="661485"/>
    <lineage>
        <taxon>Bacteria</taxon>
        <taxon>Bacillati</taxon>
        <taxon>Actinomycetota</taxon>
        <taxon>Actinomycetes</taxon>
        <taxon>Propionibacteriales</taxon>
        <taxon>Nocardioidaceae</taxon>
        <taxon>Nocardioides</taxon>
    </lineage>
</organism>
<proteinExistence type="predicted"/>
<dbReference type="InterPro" id="IPR026841">
    <property type="entry name" value="Aur1/Ipt1"/>
</dbReference>
<feature type="transmembrane region" description="Helical" evidence="5">
    <location>
        <begin position="195"/>
        <end position="215"/>
    </location>
</feature>
<dbReference type="PANTHER" id="PTHR31310">
    <property type="match status" value="1"/>
</dbReference>
<keyword evidence="8" id="KW-1185">Reference proteome</keyword>
<feature type="transmembrane region" description="Helical" evidence="5">
    <location>
        <begin position="20"/>
        <end position="40"/>
    </location>
</feature>
<evidence type="ECO:0000256" key="2">
    <source>
        <dbReference type="ARBA" id="ARBA00022692"/>
    </source>
</evidence>
<reference evidence="7 8" key="1">
    <citation type="submission" date="2018-11" db="EMBL/GenBank/DDBJ databases">
        <authorList>
            <person name="Li F."/>
        </authorList>
    </citation>
    <scope>NUCLEOTIDE SEQUENCE [LARGE SCALE GENOMIC DNA]</scope>
    <source>
        <strain evidence="7 8">Gsoil 818</strain>
    </source>
</reference>
<evidence type="ECO:0000256" key="3">
    <source>
        <dbReference type="ARBA" id="ARBA00022989"/>
    </source>
</evidence>
<evidence type="ECO:0000259" key="6">
    <source>
        <dbReference type="Pfam" id="PF14378"/>
    </source>
</evidence>
<protein>
    <submittedName>
        <fullName evidence="7">Phosphatase PAP2 family protein</fullName>
    </submittedName>
</protein>